<dbReference type="EMBL" id="GDHF01033658">
    <property type="protein sequence ID" value="JAI18656.1"/>
    <property type="molecule type" value="Transcribed_RNA"/>
</dbReference>
<dbReference type="GO" id="GO:0003676">
    <property type="term" value="F:nucleic acid binding"/>
    <property type="evidence" value="ECO:0007669"/>
    <property type="project" value="InterPro"/>
</dbReference>
<accession>A0A0K8W219</accession>
<protein>
    <recommendedName>
        <fullName evidence="1">RNase H type-1 domain-containing protein</fullName>
    </recommendedName>
</protein>
<gene>
    <name evidence="2" type="ORF">c1_g2_i7</name>
    <name evidence="3" type="ORF">c1_g2_i9</name>
</gene>
<dbReference type="InterPro" id="IPR002156">
    <property type="entry name" value="RNaseH_domain"/>
</dbReference>
<dbReference type="PROSITE" id="PS50879">
    <property type="entry name" value="RNASE_H_1"/>
    <property type="match status" value="1"/>
</dbReference>
<proteinExistence type="predicted"/>
<dbReference type="GO" id="GO:0004523">
    <property type="term" value="F:RNA-DNA hybrid ribonuclease activity"/>
    <property type="evidence" value="ECO:0007669"/>
    <property type="project" value="InterPro"/>
</dbReference>
<dbReference type="AlphaFoldDB" id="A0A0K8W219"/>
<evidence type="ECO:0000259" key="1">
    <source>
        <dbReference type="PROSITE" id="PS50879"/>
    </source>
</evidence>
<evidence type="ECO:0000313" key="3">
    <source>
        <dbReference type="EMBL" id="JAI45182.1"/>
    </source>
</evidence>
<sequence>MWIPGHAGIIGNELADLKAKSVAMEPLFTFNYMVGKDIFLLVNNFLKEQKRNSWNSVQNYYSNFNTIGMQPHIPPTCRANDIIAFTRLRIGHTMATHSHLLNGSNRPRCEFCTYSSLTVKHLLDECTKFSATRNSLFDDQPISNTLKAFSEENIHK</sequence>
<feature type="non-terminal residue" evidence="3">
    <location>
        <position position="156"/>
    </location>
</feature>
<reference evidence="3" key="1">
    <citation type="submission" date="2015-06" db="EMBL/GenBank/DDBJ databases">
        <authorList>
            <person name="Hoefler B.C."/>
            <person name="Straight P.D."/>
        </authorList>
    </citation>
    <scope>NUCLEOTIDE SEQUENCE</scope>
</reference>
<name>A0A0K8W219_BACLA</name>
<evidence type="ECO:0000313" key="2">
    <source>
        <dbReference type="EMBL" id="JAI18656.1"/>
    </source>
</evidence>
<dbReference type="OrthoDB" id="8067603at2759"/>
<organism evidence="3">
    <name type="scientific">Bactrocera latifrons</name>
    <name type="common">Malaysian fruit fly</name>
    <name type="synonym">Chaetodacus latifrons</name>
    <dbReference type="NCBI Taxonomy" id="174628"/>
    <lineage>
        <taxon>Eukaryota</taxon>
        <taxon>Metazoa</taxon>
        <taxon>Ecdysozoa</taxon>
        <taxon>Arthropoda</taxon>
        <taxon>Hexapoda</taxon>
        <taxon>Insecta</taxon>
        <taxon>Pterygota</taxon>
        <taxon>Neoptera</taxon>
        <taxon>Endopterygota</taxon>
        <taxon>Diptera</taxon>
        <taxon>Brachycera</taxon>
        <taxon>Muscomorpha</taxon>
        <taxon>Tephritoidea</taxon>
        <taxon>Tephritidae</taxon>
        <taxon>Bactrocera</taxon>
        <taxon>Bactrocera</taxon>
    </lineage>
</organism>
<dbReference type="EMBL" id="GDHF01007132">
    <property type="protein sequence ID" value="JAI45182.1"/>
    <property type="molecule type" value="Transcribed_RNA"/>
</dbReference>
<feature type="domain" description="RNase H type-1" evidence="1">
    <location>
        <begin position="1"/>
        <end position="24"/>
    </location>
</feature>